<dbReference type="AlphaFoldDB" id="A0A1Y5IRB1"/>
<dbReference type="Pfam" id="PF05721">
    <property type="entry name" value="PhyH"/>
    <property type="match status" value="1"/>
</dbReference>
<dbReference type="PANTHER" id="PTHR37563">
    <property type="entry name" value="PHYTANOYL-COA DIOXYGENASE FAMILY PROTEIN (AFU_ORTHOLOGUE AFUA_2G03330)"/>
    <property type="match status" value="1"/>
</dbReference>
<evidence type="ECO:0000256" key="1">
    <source>
        <dbReference type="SAM" id="MobiDB-lite"/>
    </source>
</evidence>
<name>A0A1Y5IRB1_OSTTA</name>
<dbReference type="InterPro" id="IPR051961">
    <property type="entry name" value="Fungal_Metabolite_Diox"/>
</dbReference>
<feature type="compositionally biased region" description="Polar residues" evidence="1">
    <location>
        <begin position="1"/>
        <end position="18"/>
    </location>
</feature>
<proteinExistence type="predicted"/>
<dbReference type="Proteomes" id="UP000195557">
    <property type="component" value="Unassembled WGS sequence"/>
</dbReference>
<reference evidence="2" key="1">
    <citation type="submission" date="2017-04" db="EMBL/GenBank/DDBJ databases">
        <title>Population genomics of picophytoplankton unveils novel chromosome hypervariability.</title>
        <authorList>
            <consortium name="DOE Joint Genome Institute"/>
            <person name="Blanc-Mathieu R."/>
            <person name="Krasovec M."/>
            <person name="Hebrard M."/>
            <person name="Yau S."/>
            <person name="Desgranges E."/>
            <person name="Martin J."/>
            <person name="Schackwitz W."/>
            <person name="Kuo A."/>
            <person name="Salin G."/>
            <person name="Donnadieu C."/>
            <person name="Desdevises Y."/>
            <person name="Sanchez-Ferandin S."/>
            <person name="Moreau H."/>
            <person name="Rivals E."/>
            <person name="Grigoriev I.V."/>
            <person name="Grimsley N."/>
            <person name="Eyre-Walker A."/>
            <person name="Piganeau G."/>
        </authorList>
    </citation>
    <scope>NUCLEOTIDE SEQUENCE [LARGE SCALE GENOMIC DNA]</scope>
    <source>
        <strain evidence="2">RCC 1115</strain>
    </source>
</reference>
<dbReference type="PANTHER" id="PTHR37563:SF2">
    <property type="entry name" value="PHYTANOYL-COA DIOXYGENASE FAMILY PROTEIN (AFU_ORTHOLOGUE AFUA_2G03330)"/>
    <property type="match status" value="1"/>
</dbReference>
<protein>
    <recommendedName>
        <fullName evidence="3">Phytanoyl-CoA dioxygenase</fullName>
    </recommendedName>
</protein>
<dbReference type="SUPFAM" id="SSF51197">
    <property type="entry name" value="Clavaminate synthase-like"/>
    <property type="match status" value="1"/>
</dbReference>
<gene>
    <name evidence="2" type="ORF">BE221DRAFT_65705</name>
</gene>
<dbReference type="Gene3D" id="2.60.120.620">
    <property type="entry name" value="q2cbj1_9rhob like domain"/>
    <property type="match status" value="1"/>
</dbReference>
<accession>A0A1Y5IRB1</accession>
<evidence type="ECO:0008006" key="3">
    <source>
        <dbReference type="Google" id="ProtNLM"/>
    </source>
</evidence>
<organism evidence="2">
    <name type="scientific">Ostreococcus tauri</name>
    <name type="common">Marine green alga</name>
    <dbReference type="NCBI Taxonomy" id="70448"/>
    <lineage>
        <taxon>Eukaryota</taxon>
        <taxon>Viridiplantae</taxon>
        <taxon>Chlorophyta</taxon>
        <taxon>Mamiellophyceae</taxon>
        <taxon>Mamiellales</taxon>
        <taxon>Bathycoccaceae</taxon>
        <taxon>Ostreococcus</taxon>
    </lineage>
</organism>
<dbReference type="InterPro" id="IPR008775">
    <property type="entry name" value="Phytyl_CoA_dOase-like"/>
</dbReference>
<dbReference type="eggNOG" id="ENOG502S2M6">
    <property type="taxonomic scope" value="Eukaryota"/>
</dbReference>
<dbReference type="EMBL" id="KZ155771">
    <property type="protein sequence ID" value="OUS49652.1"/>
    <property type="molecule type" value="Genomic_DNA"/>
</dbReference>
<feature type="region of interest" description="Disordered" evidence="1">
    <location>
        <begin position="1"/>
        <end position="28"/>
    </location>
</feature>
<sequence>MMVTDHSNTLQSSTNPAENPSIGFLESSASRRRPVSPLARVVVRPARARDREPIAPRRTLELFSQQQHRLVAHRERFERGDVAMDDDDEAEDEATWDDARTMRTAVVTVTCDVARWRREDGEACERLRAWTEACAWTPRRAMSVAACVGTGDDAEKTVVLDVVVRWRCRGCVTEEGRLERRLTRRVEAFGGGGDEREMRGDIVRVREFTVSVTAPGYVPIGSFEETVVECGPDGPGVAEASARFHEDGLATCLRIVDDDCALAIRHLVLEYIEKIERRFAEGHPDIAYGKDRFAFKEISSRGGERFDALIDIERPEWKSLRDLARIDAPWLAFINEVLSTKWNVNVSVVYSRPGAKNQEWHADGRHLDTECDPRTGEGHAQPYGVCVFMPLIHLDRDTGYTQFFKRSHKTSELIGFGEAASMLRLSFDGLLNTGQSVVYDYRLLHRGMYNRSNYVRPVLQFLYTAPAYRETKNYGVDSMW</sequence>
<evidence type="ECO:0000313" key="2">
    <source>
        <dbReference type="EMBL" id="OUS49652.1"/>
    </source>
</evidence>